<dbReference type="Proteomes" id="UP000622405">
    <property type="component" value="Unassembled WGS sequence"/>
</dbReference>
<comment type="caution">
    <text evidence="1">The sequence shown here is derived from an EMBL/GenBank/DDBJ whole genome shotgun (WGS) entry which is preliminary data.</text>
</comment>
<accession>A0ABR6YST9</accession>
<gene>
    <name evidence="1" type="ORF">GH811_01235</name>
</gene>
<proteinExistence type="predicted"/>
<reference evidence="1 2" key="1">
    <citation type="journal article" date="2020" name="mSystems">
        <title>Defining Genomic and Predicted Metabolic Features of the Acetobacterium Genus.</title>
        <authorList>
            <person name="Ross D.E."/>
            <person name="Marshall C.W."/>
            <person name="Gulliver D."/>
            <person name="May H.D."/>
            <person name="Norman R.S."/>
        </authorList>
    </citation>
    <scope>NUCLEOTIDE SEQUENCE [LARGE SCALE GENOMIC DNA]</scope>
    <source>
        <strain evidence="1 2">DSM 4132</strain>
    </source>
</reference>
<organism evidence="1 2">
    <name type="scientific">Acetobacterium malicum</name>
    <dbReference type="NCBI Taxonomy" id="52692"/>
    <lineage>
        <taxon>Bacteria</taxon>
        <taxon>Bacillati</taxon>
        <taxon>Bacillota</taxon>
        <taxon>Clostridia</taxon>
        <taxon>Eubacteriales</taxon>
        <taxon>Eubacteriaceae</taxon>
        <taxon>Acetobacterium</taxon>
    </lineage>
</organism>
<protein>
    <recommendedName>
        <fullName evidence="3">DUF4145 domain-containing protein</fullName>
    </recommendedName>
</protein>
<keyword evidence="2" id="KW-1185">Reference proteome</keyword>
<evidence type="ECO:0008006" key="3">
    <source>
        <dbReference type="Google" id="ProtNLM"/>
    </source>
</evidence>
<dbReference type="EMBL" id="WJBE01000001">
    <property type="protein sequence ID" value="MBC3898238.1"/>
    <property type="molecule type" value="Genomic_DNA"/>
</dbReference>
<evidence type="ECO:0000313" key="1">
    <source>
        <dbReference type="EMBL" id="MBC3898238.1"/>
    </source>
</evidence>
<dbReference type="RefSeq" id="WP_186892959.1">
    <property type="nucleotide sequence ID" value="NZ_WJBE01000001.1"/>
</dbReference>
<sequence length="234" mass="27427">MKLIVVVVVGWKFLHNDVMPNDFLIYAEDELELLTKKSKINTISHLKRALDCQIDIFLESLHLKKIFDKNNLKFEQKTKFLADIGILSVTSINKLNLIRNKIEHEYIDPDIKDLQAYHDIVWFVIEILEAKLLLISACNEVYYMVDCGIRNYSCAIVYDIKNSGFKITIRDYSETEDLEEQIDIEVYLKNKGDESDFIQAFKFYLASINFNGFYDLDKYRDAISKQVHIDCTKL</sequence>
<evidence type="ECO:0000313" key="2">
    <source>
        <dbReference type="Proteomes" id="UP000622405"/>
    </source>
</evidence>
<name>A0ABR6YST9_9FIRM</name>